<keyword evidence="15" id="KW-1185">Reference proteome</keyword>
<evidence type="ECO:0000256" key="6">
    <source>
        <dbReference type="ARBA" id="ARBA00022723"/>
    </source>
</evidence>
<dbReference type="CDD" id="cd07322">
    <property type="entry name" value="PriL_PriS_Eukaryotic"/>
    <property type="match status" value="1"/>
</dbReference>
<comment type="cofactor">
    <cofactor evidence="10">
        <name>[4Fe-4S] cluster</name>
        <dbReference type="ChEBI" id="CHEBI:49883"/>
    </cofactor>
    <text evidence="10">Binds 1 [4Fe-4S] cluster.</text>
</comment>
<accession>A0AAD4N789</accession>
<dbReference type="Proteomes" id="UP001201812">
    <property type="component" value="Unassembled WGS sequence"/>
</dbReference>
<gene>
    <name evidence="14" type="ORF">DdX_08359</name>
</gene>
<comment type="function">
    <text evidence="10">DNA primase is the polymerase that synthesizes small RNA primers for the Okazaki fragments made during discontinuous DNA replication.</text>
</comment>
<dbReference type="Pfam" id="PF26466">
    <property type="entry name" value="DNA_primase_lrg_N"/>
    <property type="match status" value="1"/>
</dbReference>
<evidence type="ECO:0000256" key="7">
    <source>
        <dbReference type="ARBA" id="ARBA00023004"/>
    </source>
</evidence>
<dbReference type="AlphaFoldDB" id="A0AAD4N789"/>
<evidence type="ECO:0000256" key="5">
    <source>
        <dbReference type="ARBA" id="ARBA00022705"/>
    </source>
</evidence>
<dbReference type="GO" id="GO:0003677">
    <property type="term" value="F:DNA binding"/>
    <property type="evidence" value="ECO:0007669"/>
    <property type="project" value="UniProtKB-UniRule"/>
</dbReference>
<evidence type="ECO:0000256" key="11">
    <source>
        <dbReference type="PIRSR" id="PIRSR009449-1"/>
    </source>
</evidence>
<dbReference type="PIRSF" id="PIRSF009449">
    <property type="entry name" value="DNA_primase_large_subunit"/>
    <property type="match status" value="1"/>
</dbReference>
<dbReference type="GO" id="GO:0005658">
    <property type="term" value="C:alpha DNA polymerase:primase complex"/>
    <property type="evidence" value="ECO:0007669"/>
    <property type="project" value="TreeGrafter"/>
</dbReference>
<feature type="region of interest" description="Disordered" evidence="12">
    <location>
        <begin position="496"/>
        <end position="519"/>
    </location>
</feature>
<keyword evidence="8 10" id="KW-0411">Iron-sulfur</keyword>
<feature type="binding site" evidence="11">
    <location>
        <position position="378"/>
    </location>
    <ligand>
        <name>[4Fe-4S] cluster</name>
        <dbReference type="ChEBI" id="CHEBI:49883"/>
    </ligand>
</feature>
<dbReference type="GO" id="GO:0006269">
    <property type="term" value="P:DNA replication, synthesis of primer"/>
    <property type="evidence" value="ECO:0007669"/>
    <property type="project" value="UniProtKB-KW"/>
</dbReference>
<comment type="caution">
    <text evidence="14">The sequence shown here is derived from an EMBL/GenBank/DDBJ whole genome shotgun (WGS) entry which is preliminary data.</text>
</comment>
<feature type="binding site" evidence="11">
    <location>
        <position position="435"/>
    </location>
    <ligand>
        <name>[4Fe-4S] cluster</name>
        <dbReference type="ChEBI" id="CHEBI:49883"/>
    </ligand>
</feature>
<evidence type="ECO:0000256" key="10">
    <source>
        <dbReference type="PIRNR" id="PIRNR009449"/>
    </source>
</evidence>
<dbReference type="GO" id="GO:0006270">
    <property type="term" value="P:DNA replication initiation"/>
    <property type="evidence" value="ECO:0007669"/>
    <property type="project" value="TreeGrafter"/>
</dbReference>
<evidence type="ECO:0000313" key="14">
    <source>
        <dbReference type="EMBL" id="KAI1715079.1"/>
    </source>
</evidence>
<keyword evidence="4 10" id="KW-0639">Primosome</keyword>
<organism evidence="14 15">
    <name type="scientific">Ditylenchus destructor</name>
    <dbReference type="NCBI Taxonomy" id="166010"/>
    <lineage>
        <taxon>Eukaryota</taxon>
        <taxon>Metazoa</taxon>
        <taxon>Ecdysozoa</taxon>
        <taxon>Nematoda</taxon>
        <taxon>Chromadorea</taxon>
        <taxon>Rhabditida</taxon>
        <taxon>Tylenchina</taxon>
        <taxon>Tylenchomorpha</taxon>
        <taxon>Sphaerularioidea</taxon>
        <taxon>Anguinidae</taxon>
        <taxon>Anguininae</taxon>
        <taxon>Ditylenchus</taxon>
    </lineage>
</organism>
<dbReference type="GO" id="GO:0051539">
    <property type="term" value="F:4 iron, 4 sulfur cluster binding"/>
    <property type="evidence" value="ECO:0007669"/>
    <property type="project" value="UniProtKB-UniRule"/>
</dbReference>
<keyword evidence="3 10" id="KW-0004">4Fe-4S</keyword>
<dbReference type="InterPro" id="IPR058560">
    <property type="entry name" value="DNA_primase_C"/>
</dbReference>
<dbReference type="Gene3D" id="1.20.930.80">
    <property type="match status" value="1"/>
</dbReference>
<dbReference type="GO" id="GO:0046872">
    <property type="term" value="F:metal ion binding"/>
    <property type="evidence" value="ECO:0007669"/>
    <property type="project" value="UniProtKB-UniRule"/>
</dbReference>
<evidence type="ECO:0000256" key="9">
    <source>
        <dbReference type="ARBA" id="ARBA00023125"/>
    </source>
</evidence>
<evidence type="ECO:0000256" key="1">
    <source>
        <dbReference type="ARBA" id="ARBA00010564"/>
    </source>
</evidence>
<dbReference type="Pfam" id="PF04104">
    <property type="entry name" value="DNA_primase_lrg"/>
    <property type="match status" value="1"/>
</dbReference>
<dbReference type="PANTHER" id="PTHR10537">
    <property type="entry name" value="DNA PRIMASE LARGE SUBUNIT"/>
    <property type="match status" value="1"/>
</dbReference>
<evidence type="ECO:0000256" key="3">
    <source>
        <dbReference type="ARBA" id="ARBA00022485"/>
    </source>
</evidence>
<sequence length="519" mass="59769">MEFVSPSVAKVRRSLIPGTPRRFLKVKTTDDASHNLSLYTHAVGETITLLEFQALGLARLKVLKKIEQLKERYGSARDQYRKEYLKEITTLMPLAVLACSPDELAEERRKDTISHFILRLAFCQNQEQSEWFVRQETELFKMRFQLEPIGSIMQFLRINKIDLESVSESEKRAIAYDLMQSHVISGEAIMKTEFYKVPFNEVFDLFYGYRLYLKSGFAYITANDLLALVAPRFRDNIKASMNHARVHMGYLQEDDRLLPLLKQMTRKGVSYSAKLKDPNVADISPEMVDELAKTSFPLCMSTMHTQLRADHKLKHFARRQYGLFLKGIGMSMDSALAFFRQEFTKVMDGDKFSKEYSYNIRHMYGKEGSRIDQKPLACSSIILGTVPAAHDCHGCPYRHMEQFALITKLRNLGLSQEQARKIGVLSKSNQFDRACARYFEYTHKMPEGGLGCVITHPNEYYSLSRKILGGQRALDVGLKTQKLVFETQEDGKLTQCEGKKSGHEQEDDFYDDESFQMEI</sequence>
<evidence type="ECO:0000256" key="12">
    <source>
        <dbReference type="SAM" id="MobiDB-lite"/>
    </source>
</evidence>
<evidence type="ECO:0000256" key="4">
    <source>
        <dbReference type="ARBA" id="ARBA00022515"/>
    </source>
</evidence>
<keyword evidence="7 10" id="KW-0408">Iron</keyword>
<name>A0AAD4N789_9BILA</name>
<keyword evidence="6 10" id="KW-0479">Metal-binding</keyword>
<dbReference type="PANTHER" id="PTHR10537:SF3">
    <property type="entry name" value="DNA PRIMASE LARGE SUBUNIT"/>
    <property type="match status" value="1"/>
</dbReference>
<dbReference type="EMBL" id="JAKKPZ010000012">
    <property type="protein sequence ID" value="KAI1715079.1"/>
    <property type="molecule type" value="Genomic_DNA"/>
</dbReference>
<feature type="compositionally biased region" description="Acidic residues" evidence="12">
    <location>
        <begin position="505"/>
        <end position="519"/>
    </location>
</feature>
<evidence type="ECO:0000256" key="2">
    <source>
        <dbReference type="ARBA" id="ARBA00019038"/>
    </source>
</evidence>
<reference evidence="14" key="1">
    <citation type="submission" date="2022-01" db="EMBL/GenBank/DDBJ databases">
        <title>Genome Sequence Resource for Two Populations of Ditylenchus destructor, the Migratory Endoparasitic Phytonematode.</title>
        <authorList>
            <person name="Zhang H."/>
            <person name="Lin R."/>
            <person name="Xie B."/>
        </authorList>
    </citation>
    <scope>NUCLEOTIDE SEQUENCE</scope>
    <source>
        <strain evidence="14">BazhouSP</strain>
    </source>
</reference>
<protein>
    <recommendedName>
        <fullName evidence="2 10">DNA primase large subunit</fullName>
    </recommendedName>
</protein>
<feature type="domain" description="DNA primase large subunit C-terminal" evidence="13">
    <location>
        <begin position="289"/>
        <end position="461"/>
    </location>
</feature>
<proteinExistence type="inferred from homology"/>
<dbReference type="InterPro" id="IPR007238">
    <property type="entry name" value="DNA_primase_lsu_euk/arc"/>
</dbReference>
<evidence type="ECO:0000259" key="13">
    <source>
        <dbReference type="Pfam" id="PF04104"/>
    </source>
</evidence>
<keyword evidence="5 10" id="KW-0235">DNA replication</keyword>
<evidence type="ECO:0000256" key="8">
    <source>
        <dbReference type="ARBA" id="ARBA00023014"/>
    </source>
</evidence>
<keyword evidence="9 10" id="KW-0238">DNA-binding</keyword>
<dbReference type="InterPro" id="IPR016558">
    <property type="entry name" value="DNA_primase_lsu_euk"/>
</dbReference>
<feature type="binding site" evidence="11">
    <location>
        <position position="395"/>
    </location>
    <ligand>
        <name>[4Fe-4S] cluster</name>
        <dbReference type="ChEBI" id="CHEBI:49883"/>
    </ligand>
</feature>
<evidence type="ECO:0000313" key="15">
    <source>
        <dbReference type="Proteomes" id="UP001201812"/>
    </source>
</evidence>
<comment type="similarity">
    <text evidence="1 10">Belongs to the eukaryotic-type primase large subunit family.</text>
</comment>
<feature type="binding site" evidence="11">
    <location>
        <position position="299"/>
    </location>
    <ligand>
        <name>[4Fe-4S] cluster</name>
        <dbReference type="ChEBI" id="CHEBI:49883"/>
    </ligand>
</feature>